<dbReference type="EMBL" id="BPLQ01012408">
    <property type="protein sequence ID" value="GIY65248.1"/>
    <property type="molecule type" value="Genomic_DNA"/>
</dbReference>
<gene>
    <name evidence="1" type="ORF">CDAR_381781</name>
</gene>
<evidence type="ECO:0000313" key="2">
    <source>
        <dbReference type="Proteomes" id="UP001054837"/>
    </source>
</evidence>
<sequence length="469" mass="52672">MTLIILSLLYYGRTLETHLIERAAGAISFLECIFSQCSISVLPSIAKWRRTEKEEEIEQNPRFVPSFHSPTLIPTTPLFSIGSLKEEEEKGGGNVIVSVANLSPIDPLLVFLLSFLSVDNENDCWIFIWMTSNPVSSSGVVSLVTFLIGVGEDLAAGVGFRETRIDVQEPFRSSSAFLVSVLSQPPLPSIAKWRRTEKEEEIEQNPRFIPSFHSPTLIPTTPLLSIGRLKEEEEKRGLLFRGVVGVGGQGYWNSGNASNRESGYVQSSSPGTSRRGALLLTGAISFLKCIFSQCSISAAPLPSIAKWRRTEKEEDEIEQNPRFIPSFHSPTLIPTPSTPLFTIGSLKEEKEKGSVFFSVEWSRSGDNVIGSVANLSPIDPLLVFLLSTKTTADFYLEDIQPSFFFWCRLAGDIFNWRRIIFSLYQITQEHLMTSSFWIDRQTYRYQIRVPLDKTKNPPTKRNSIPNFQN</sequence>
<dbReference type="AlphaFoldDB" id="A0AAV4V5G1"/>
<accession>A0AAV4V5G1</accession>
<name>A0AAV4V5G1_9ARAC</name>
<reference evidence="1 2" key="1">
    <citation type="submission" date="2021-06" db="EMBL/GenBank/DDBJ databases">
        <title>Caerostris darwini draft genome.</title>
        <authorList>
            <person name="Kono N."/>
            <person name="Arakawa K."/>
        </authorList>
    </citation>
    <scope>NUCLEOTIDE SEQUENCE [LARGE SCALE GENOMIC DNA]</scope>
</reference>
<organism evidence="1 2">
    <name type="scientific">Caerostris darwini</name>
    <dbReference type="NCBI Taxonomy" id="1538125"/>
    <lineage>
        <taxon>Eukaryota</taxon>
        <taxon>Metazoa</taxon>
        <taxon>Ecdysozoa</taxon>
        <taxon>Arthropoda</taxon>
        <taxon>Chelicerata</taxon>
        <taxon>Arachnida</taxon>
        <taxon>Araneae</taxon>
        <taxon>Araneomorphae</taxon>
        <taxon>Entelegynae</taxon>
        <taxon>Araneoidea</taxon>
        <taxon>Araneidae</taxon>
        <taxon>Caerostris</taxon>
    </lineage>
</organism>
<dbReference type="Proteomes" id="UP001054837">
    <property type="component" value="Unassembled WGS sequence"/>
</dbReference>
<proteinExistence type="predicted"/>
<protein>
    <submittedName>
        <fullName evidence="1">Uncharacterized protein</fullName>
    </submittedName>
</protein>
<comment type="caution">
    <text evidence="1">The sequence shown here is derived from an EMBL/GenBank/DDBJ whole genome shotgun (WGS) entry which is preliminary data.</text>
</comment>
<evidence type="ECO:0000313" key="1">
    <source>
        <dbReference type="EMBL" id="GIY65248.1"/>
    </source>
</evidence>
<keyword evidence="2" id="KW-1185">Reference proteome</keyword>